<reference evidence="2" key="1">
    <citation type="submission" date="2019-02" db="EMBL/GenBank/DDBJ databases">
        <authorList>
            <person name="Gruber-Vodicka R. H."/>
            <person name="Seah K. B. B."/>
        </authorList>
    </citation>
    <scope>NUCLEOTIDE SEQUENCE</scope>
    <source>
        <strain evidence="2">BECK_BZ126</strain>
    </source>
</reference>
<feature type="region of interest" description="Disordered" evidence="1">
    <location>
        <begin position="106"/>
        <end position="126"/>
    </location>
</feature>
<dbReference type="Pfam" id="PF05354">
    <property type="entry name" value="Phage_attach"/>
    <property type="match status" value="1"/>
</dbReference>
<evidence type="ECO:0008006" key="3">
    <source>
        <dbReference type="Google" id="ProtNLM"/>
    </source>
</evidence>
<sequence length="126" mass="13373">MSFRDAVLKASRQAVTRLGEPISLSDGSEILGIFTYPSEENTLARGGRGSASATAIRVQSRNPTLIVLEADAGSLNQGTRVTVRGNPFDIAKESRPDGNGKLYLDLVEGREEAPGDPDGSVGEGWR</sequence>
<dbReference type="EMBL" id="CAADFW010000085">
    <property type="protein sequence ID" value="VFK63070.1"/>
    <property type="molecule type" value="Genomic_DNA"/>
</dbReference>
<protein>
    <recommendedName>
        <fullName evidence="3">Head-tail joining protein</fullName>
    </recommendedName>
</protein>
<accession>A0A451AAL1</accession>
<evidence type="ECO:0000313" key="2">
    <source>
        <dbReference type="EMBL" id="VFK63070.1"/>
    </source>
</evidence>
<gene>
    <name evidence="2" type="ORF">BECKTC1821F_GA0114240_10859</name>
</gene>
<organism evidence="2">
    <name type="scientific">Candidatus Kentrum sp. TC</name>
    <dbReference type="NCBI Taxonomy" id="2126339"/>
    <lineage>
        <taxon>Bacteria</taxon>
        <taxon>Pseudomonadati</taxon>
        <taxon>Pseudomonadota</taxon>
        <taxon>Gammaproteobacteria</taxon>
        <taxon>Candidatus Kentrum</taxon>
    </lineage>
</organism>
<dbReference type="InterPro" id="IPR053734">
    <property type="entry name" value="Phage_Head-Tail_Connect_sf"/>
</dbReference>
<dbReference type="AlphaFoldDB" id="A0A451AAL1"/>
<proteinExistence type="predicted"/>
<dbReference type="GO" id="GO:0019068">
    <property type="term" value="P:virion assembly"/>
    <property type="evidence" value="ECO:0007669"/>
    <property type="project" value="InterPro"/>
</dbReference>
<evidence type="ECO:0000256" key="1">
    <source>
        <dbReference type="SAM" id="MobiDB-lite"/>
    </source>
</evidence>
<dbReference type="Gene3D" id="2.40.10.180">
    <property type="entry name" value="Phage tail proteins"/>
    <property type="match status" value="1"/>
</dbReference>
<dbReference type="InterPro" id="IPR008018">
    <property type="entry name" value="Phage_tail_attach_FII"/>
</dbReference>
<name>A0A451AAL1_9GAMM</name>